<dbReference type="CDD" id="cd00121">
    <property type="entry name" value="MATH"/>
    <property type="match status" value="1"/>
</dbReference>
<dbReference type="EMBL" id="SNRW01016559">
    <property type="protein sequence ID" value="KAA6369243.1"/>
    <property type="molecule type" value="Genomic_DNA"/>
</dbReference>
<protein>
    <recommendedName>
        <fullName evidence="3">MATH domain-containing protein</fullName>
    </recommendedName>
</protein>
<comment type="caution">
    <text evidence="1">The sequence shown here is derived from an EMBL/GenBank/DDBJ whole genome shotgun (WGS) entry which is preliminary data.</text>
</comment>
<organism evidence="1 2">
    <name type="scientific">Streblomastix strix</name>
    <dbReference type="NCBI Taxonomy" id="222440"/>
    <lineage>
        <taxon>Eukaryota</taxon>
        <taxon>Metamonada</taxon>
        <taxon>Preaxostyla</taxon>
        <taxon>Oxymonadida</taxon>
        <taxon>Streblomastigidae</taxon>
        <taxon>Streblomastix</taxon>
    </lineage>
</organism>
<sequence>MDSETIQTLILDGHLVANDQEKEKPFETVVNVLSPIFMSREMTRSDQFVAFGKKWHIEAQQYQIDLRNLEIGLFLHCDDAKIKGSKSQGIYAFTMKFVCDGNPTPITRGIYT</sequence>
<dbReference type="AlphaFoldDB" id="A0A5J4UGA1"/>
<feature type="non-terminal residue" evidence="1">
    <location>
        <position position="112"/>
    </location>
</feature>
<name>A0A5J4UGA1_9EUKA</name>
<gene>
    <name evidence="1" type="ORF">EZS28_035230</name>
</gene>
<proteinExistence type="predicted"/>
<accession>A0A5J4UGA1</accession>
<reference evidence="1 2" key="1">
    <citation type="submission" date="2019-03" db="EMBL/GenBank/DDBJ databases">
        <title>Single cell metagenomics reveals metabolic interactions within the superorganism composed of flagellate Streblomastix strix and complex community of Bacteroidetes bacteria on its surface.</title>
        <authorList>
            <person name="Treitli S.C."/>
            <person name="Kolisko M."/>
            <person name="Husnik F."/>
            <person name="Keeling P."/>
            <person name="Hampl V."/>
        </authorList>
    </citation>
    <scope>NUCLEOTIDE SEQUENCE [LARGE SCALE GENOMIC DNA]</scope>
    <source>
        <strain evidence="1">ST1C</strain>
    </source>
</reference>
<evidence type="ECO:0008006" key="3">
    <source>
        <dbReference type="Google" id="ProtNLM"/>
    </source>
</evidence>
<evidence type="ECO:0000313" key="1">
    <source>
        <dbReference type="EMBL" id="KAA6369243.1"/>
    </source>
</evidence>
<dbReference type="InterPro" id="IPR002083">
    <property type="entry name" value="MATH/TRAF_dom"/>
</dbReference>
<evidence type="ECO:0000313" key="2">
    <source>
        <dbReference type="Proteomes" id="UP000324800"/>
    </source>
</evidence>
<dbReference type="Proteomes" id="UP000324800">
    <property type="component" value="Unassembled WGS sequence"/>
</dbReference>